<sequence>MKQKRYDSLQDEDEFAVFQYHDLSSIAKNQKSSLNDSRFSQFYYKNDKDQNQQLRQLNTYKIERADSLKNLKRQNQLYQISLKFKKIINEDFIQNQKVVIFKDRDNKECTCVIGNQVEYPKFINNEVYNLFGVELKGSSSKDNTFQITIQKGKITTDPIEEQGSYLEQFQKEQQNNQQEQNFQNLNQPIYQIQQNESPSLKQNLDIKTYFNILVSIVQQFEKNQVWSSKCSKHFNSIKVEVMDQDGQLSSITLWNQFLEHKFNPYQIVFFQNLELKSLQSGTKYLQTIDGVSKIITEDAKLQLLSNYDEVKLAADKKQENEQFRKLITYQEIQQQDPF</sequence>
<dbReference type="Proteomes" id="UP000692954">
    <property type="component" value="Unassembled WGS sequence"/>
</dbReference>
<proteinExistence type="predicted"/>
<evidence type="ECO:0000313" key="1">
    <source>
        <dbReference type="EMBL" id="CAD8060544.1"/>
    </source>
</evidence>
<keyword evidence="2" id="KW-1185">Reference proteome</keyword>
<dbReference type="OrthoDB" id="303787at2759"/>
<gene>
    <name evidence="1" type="ORF">PSON_ATCC_30995.1.T0140337</name>
</gene>
<organism evidence="1 2">
    <name type="scientific">Paramecium sonneborni</name>
    <dbReference type="NCBI Taxonomy" id="65129"/>
    <lineage>
        <taxon>Eukaryota</taxon>
        <taxon>Sar</taxon>
        <taxon>Alveolata</taxon>
        <taxon>Ciliophora</taxon>
        <taxon>Intramacronucleata</taxon>
        <taxon>Oligohymenophorea</taxon>
        <taxon>Peniculida</taxon>
        <taxon>Parameciidae</taxon>
        <taxon>Paramecium</taxon>
    </lineage>
</organism>
<protein>
    <submittedName>
        <fullName evidence="1">Uncharacterized protein</fullName>
    </submittedName>
</protein>
<name>A0A8S1LC33_9CILI</name>
<reference evidence="1" key="1">
    <citation type="submission" date="2021-01" db="EMBL/GenBank/DDBJ databases">
        <authorList>
            <consortium name="Genoscope - CEA"/>
            <person name="William W."/>
        </authorList>
    </citation>
    <scope>NUCLEOTIDE SEQUENCE</scope>
</reference>
<dbReference type="EMBL" id="CAJJDN010000014">
    <property type="protein sequence ID" value="CAD8060544.1"/>
    <property type="molecule type" value="Genomic_DNA"/>
</dbReference>
<comment type="caution">
    <text evidence="1">The sequence shown here is derived from an EMBL/GenBank/DDBJ whole genome shotgun (WGS) entry which is preliminary data.</text>
</comment>
<dbReference type="AlphaFoldDB" id="A0A8S1LC33"/>
<accession>A0A8S1LC33</accession>
<evidence type="ECO:0000313" key="2">
    <source>
        <dbReference type="Proteomes" id="UP000692954"/>
    </source>
</evidence>